<accession>A0A4Y2F822</accession>
<evidence type="ECO:0000313" key="2">
    <source>
        <dbReference type="Proteomes" id="UP000499080"/>
    </source>
</evidence>
<proteinExistence type="predicted"/>
<organism evidence="1 2">
    <name type="scientific">Araneus ventricosus</name>
    <name type="common">Orbweaver spider</name>
    <name type="synonym">Epeira ventricosa</name>
    <dbReference type="NCBI Taxonomy" id="182803"/>
    <lineage>
        <taxon>Eukaryota</taxon>
        <taxon>Metazoa</taxon>
        <taxon>Ecdysozoa</taxon>
        <taxon>Arthropoda</taxon>
        <taxon>Chelicerata</taxon>
        <taxon>Arachnida</taxon>
        <taxon>Araneae</taxon>
        <taxon>Araneomorphae</taxon>
        <taxon>Entelegynae</taxon>
        <taxon>Araneoidea</taxon>
        <taxon>Araneidae</taxon>
        <taxon>Araneus</taxon>
    </lineage>
</organism>
<evidence type="ECO:0000313" key="1">
    <source>
        <dbReference type="EMBL" id="GBM36828.1"/>
    </source>
</evidence>
<reference evidence="1 2" key="1">
    <citation type="journal article" date="2019" name="Sci. Rep.">
        <title>Orb-weaving spider Araneus ventricosus genome elucidates the spidroin gene catalogue.</title>
        <authorList>
            <person name="Kono N."/>
            <person name="Nakamura H."/>
            <person name="Ohtoshi R."/>
            <person name="Moran D.A.P."/>
            <person name="Shinohara A."/>
            <person name="Yoshida Y."/>
            <person name="Fujiwara M."/>
            <person name="Mori M."/>
            <person name="Tomita M."/>
            <person name="Arakawa K."/>
        </authorList>
    </citation>
    <scope>NUCLEOTIDE SEQUENCE [LARGE SCALE GENOMIC DNA]</scope>
</reference>
<dbReference type="Proteomes" id="UP000499080">
    <property type="component" value="Unassembled WGS sequence"/>
</dbReference>
<protein>
    <submittedName>
        <fullName evidence="1">Uncharacterized protein</fullName>
    </submittedName>
</protein>
<keyword evidence="2" id="KW-1185">Reference proteome</keyword>
<name>A0A4Y2F822_ARAVE</name>
<comment type="caution">
    <text evidence="1">The sequence shown here is derived from an EMBL/GenBank/DDBJ whole genome shotgun (WGS) entry which is preliminary data.</text>
</comment>
<dbReference type="EMBL" id="BGPR01249311">
    <property type="protein sequence ID" value="GBM36828.1"/>
    <property type="molecule type" value="Genomic_DNA"/>
</dbReference>
<gene>
    <name evidence="1" type="ORF">AVEN_108695_1</name>
</gene>
<sequence length="93" mass="10728">MCANRISFELEHEVVREVEAGELEEGDRDGHDAHDEEVHLVPRTQQLYAALKKATVTFQQNTCNMLNPLFTNVPLFWESNINRYVPAKHVQHA</sequence>
<dbReference type="AlphaFoldDB" id="A0A4Y2F822"/>